<dbReference type="InterPro" id="IPR027475">
    <property type="entry name" value="Asparaginase/glutaminase_AS2"/>
</dbReference>
<dbReference type="GO" id="GO:0009066">
    <property type="term" value="P:aspartate family amino acid metabolic process"/>
    <property type="evidence" value="ECO:0007669"/>
    <property type="project" value="UniProtKB-ARBA"/>
</dbReference>
<dbReference type="InterPro" id="IPR006034">
    <property type="entry name" value="Asparaginase/glutaminase-like"/>
</dbReference>
<feature type="active site" evidence="4">
    <location>
        <position position="235"/>
    </location>
</feature>
<dbReference type="EC" id="3.5.1.1" evidence="1"/>
<dbReference type="PIRSF" id="PIRSF500176">
    <property type="entry name" value="L_ASNase"/>
    <property type="match status" value="1"/>
</dbReference>
<comment type="caution">
    <text evidence="7">The sequence shown here is derived from an EMBL/GenBank/DDBJ whole genome shotgun (WGS) entry which is preliminary data.</text>
</comment>
<dbReference type="InterPro" id="IPR037152">
    <property type="entry name" value="L-asparaginase_N_sf"/>
</dbReference>
<dbReference type="InterPro" id="IPR036770">
    <property type="entry name" value="Ankyrin_rpt-contain_sf"/>
</dbReference>
<keyword evidence="8" id="KW-1185">Reference proteome</keyword>
<dbReference type="Pfam" id="PF17763">
    <property type="entry name" value="Asparaginase_C"/>
    <property type="match status" value="1"/>
</dbReference>
<dbReference type="EMBL" id="WTPW01001117">
    <property type="protein sequence ID" value="KAF0455112.1"/>
    <property type="molecule type" value="Genomic_DNA"/>
</dbReference>
<dbReference type="SUPFAM" id="SSF53774">
    <property type="entry name" value="Glutaminase/Asparaginase"/>
    <property type="match status" value="1"/>
</dbReference>
<dbReference type="InterPro" id="IPR027474">
    <property type="entry name" value="L-asparaginase_N"/>
</dbReference>
<evidence type="ECO:0000259" key="6">
    <source>
        <dbReference type="Pfam" id="PF17763"/>
    </source>
</evidence>
<dbReference type="Pfam" id="PF00710">
    <property type="entry name" value="Asparaginase"/>
    <property type="match status" value="1"/>
</dbReference>
<dbReference type="PROSITE" id="PS51732">
    <property type="entry name" value="ASN_GLN_ASE_3"/>
    <property type="match status" value="1"/>
</dbReference>
<dbReference type="GO" id="GO:0004067">
    <property type="term" value="F:asparaginase activity"/>
    <property type="evidence" value="ECO:0007669"/>
    <property type="project" value="UniProtKB-UniRule"/>
</dbReference>
<dbReference type="SMART" id="SM00248">
    <property type="entry name" value="ANK"/>
    <property type="match status" value="3"/>
</dbReference>
<dbReference type="PIRSF" id="PIRSF001220">
    <property type="entry name" value="L-ASNase_gatD"/>
    <property type="match status" value="1"/>
</dbReference>
<proteinExistence type="predicted"/>
<evidence type="ECO:0000256" key="4">
    <source>
        <dbReference type="PROSITE-ProRule" id="PRU10100"/>
    </source>
</evidence>
<gene>
    <name evidence="7" type="ORF">F8M41_001491</name>
</gene>
<feature type="repeat" description="ANK" evidence="3">
    <location>
        <begin position="572"/>
        <end position="604"/>
    </location>
</feature>
<reference evidence="7 8" key="1">
    <citation type="journal article" date="2019" name="Environ. Microbiol.">
        <title>At the nexus of three kingdoms: the genome of the mycorrhizal fungus Gigaspora margarita provides insights into plant, endobacterial and fungal interactions.</title>
        <authorList>
            <person name="Venice F."/>
            <person name="Ghignone S."/>
            <person name="Salvioli di Fossalunga A."/>
            <person name="Amselem J."/>
            <person name="Novero M."/>
            <person name="Xianan X."/>
            <person name="Sedzielewska Toro K."/>
            <person name="Morin E."/>
            <person name="Lipzen A."/>
            <person name="Grigoriev I.V."/>
            <person name="Henrissat B."/>
            <person name="Martin F.M."/>
            <person name="Bonfante P."/>
        </authorList>
    </citation>
    <scope>NUCLEOTIDE SEQUENCE [LARGE SCALE GENOMIC DNA]</scope>
    <source>
        <strain evidence="7 8">BEG34</strain>
    </source>
</reference>
<evidence type="ECO:0000313" key="7">
    <source>
        <dbReference type="EMBL" id="KAF0455112.1"/>
    </source>
</evidence>
<feature type="domain" description="Asparaginase/glutaminase C-terminal" evidence="6">
    <location>
        <begin position="356"/>
        <end position="466"/>
    </location>
</feature>
<dbReference type="Proteomes" id="UP000439903">
    <property type="component" value="Unassembled WGS sequence"/>
</dbReference>
<feature type="domain" description="L-asparaginase N-terminal" evidence="5">
    <location>
        <begin position="95"/>
        <end position="336"/>
    </location>
</feature>
<keyword evidence="2" id="KW-0378">Hydrolase</keyword>
<dbReference type="SFLD" id="SFLDS00057">
    <property type="entry name" value="Glutaminase/Asparaginase"/>
    <property type="match status" value="1"/>
</dbReference>
<dbReference type="PROSITE" id="PS50088">
    <property type="entry name" value="ANK_REPEAT"/>
    <property type="match status" value="2"/>
</dbReference>
<dbReference type="Gene3D" id="3.40.50.1170">
    <property type="entry name" value="L-asparaginase, N-terminal domain"/>
    <property type="match status" value="1"/>
</dbReference>
<dbReference type="PANTHER" id="PTHR11707:SF28">
    <property type="entry name" value="60 KDA LYSOPHOSPHOLIPASE"/>
    <property type="match status" value="1"/>
</dbReference>
<evidence type="ECO:0000259" key="5">
    <source>
        <dbReference type="Pfam" id="PF00710"/>
    </source>
</evidence>
<dbReference type="PROSITE" id="PS00917">
    <property type="entry name" value="ASN_GLN_ASE_2"/>
    <property type="match status" value="1"/>
</dbReference>
<dbReference type="InterPro" id="IPR036152">
    <property type="entry name" value="Asp/glu_Ase-like_sf"/>
</dbReference>
<dbReference type="PANTHER" id="PTHR11707">
    <property type="entry name" value="L-ASPARAGINASE"/>
    <property type="match status" value="1"/>
</dbReference>
<evidence type="ECO:0000313" key="8">
    <source>
        <dbReference type="Proteomes" id="UP000439903"/>
    </source>
</evidence>
<dbReference type="InterPro" id="IPR041725">
    <property type="entry name" value="L-asparaginase_I"/>
</dbReference>
<dbReference type="Gene3D" id="3.40.50.40">
    <property type="match status" value="1"/>
</dbReference>
<dbReference type="PRINTS" id="PR01415">
    <property type="entry name" value="ANKYRIN"/>
</dbReference>
<dbReference type="SUPFAM" id="SSF48403">
    <property type="entry name" value="Ankyrin repeat"/>
    <property type="match status" value="1"/>
</dbReference>
<sequence length="752" mass="84248">MNNQGFTLNEQKQINGNKDHFYTDFSLKGHSYESKDSSSEEDQSMKTTFTGFSECSMEQEETKHNQPTIHNDAVSVAMQITQPPDISTVPDLSTVLVIYTGGTIGMKNTYLNGYIPAPNYFTNTLAEMARFHDQEYFDRTLKQYDLDNEDEDSQYTSKIYIKDYWGIEESGILTISGRILVTPPSFQGKRIKYSIVEYEPLLDSCNMISDDWVRIATDIELNYQSFDAFIILHGTDTMAYTASALSFLLESLGKTVILTGSQVPISEVRNDAVENLLGALTIAGHYVIPEVCLFFNNKLFRGNRAVKMNAVEFNAFDSPNLSPLATVGINIHVNWAEIVRPSAISKFYAHKNLNRNVGNLRLFPGITESTVRALLAPPIEGVVLETYGAGNAPDTRDDIMRALNDASAKGVVIVNCTQCKKGTVTDIYATGKALAKVGVVPGIDMTPECALVKLSFLLGYRNEKDEKYTPDTVRMLMTKNMRGELTVLSPRPRYTFHNRTHKIIQNMIAAAVDSKLGSIDSALTMNVQEKVLLEKSLYPILLCSAAGTDDLEGLQLLWDSYEGLVLNCIDYDGRTPLHIACAGGYHKIVKFLLEHGASVHMRDRFGHTPLYEAARNKHRDVVNILIEAGAHFNESELDDVMFQVLSAAAKGDQGLLNHFVDAGMDINRTGFDHRTALHHAVSEGRVNTVQYLLSLPHIKVDTKDRWGRKPIDDAETNLGRMWGRDGDRMKELEEIVKMLREKIVDKEDYIQW</sequence>
<dbReference type="Gene3D" id="1.25.40.20">
    <property type="entry name" value="Ankyrin repeat-containing domain"/>
    <property type="match status" value="2"/>
</dbReference>
<dbReference type="OrthoDB" id="542841at2759"/>
<organism evidence="7 8">
    <name type="scientific">Gigaspora margarita</name>
    <dbReference type="NCBI Taxonomy" id="4874"/>
    <lineage>
        <taxon>Eukaryota</taxon>
        <taxon>Fungi</taxon>
        <taxon>Fungi incertae sedis</taxon>
        <taxon>Mucoromycota</taxon>
        <taxon>Glomeromycotina</taxon>
        <taxon>Glomeromycetes</taxon>
        <taxon>Diversisporales</taxon>
        <taxon>Gigasporaceae</taxon>
        <taxon>Gigaspora</taxon>
    </lineage>
</organism>
<dbReference type="SMART" id="SM00870">
    <property type="entry name" value="Asparaginase"/>
    <property type="match status" value="1"/>
</dbReference>
<dbReference type="InterPro" id="IPR040919">
    <property type="entry name" value="Asparaginase_C"/>
</dbReference>
<keyword evidence="3" id="KW-0040">ANK repeat</keyword>
<dbReference type="AlphaFoldDB" id="A0A8H3XF29"/>
<dbReference type="CDD" id="cd08963">
    <property type="entry name" value="L-asparaginase_I"/>
    <property type="match status" value="1"/>
</dbReference>
<dbReference type="PROSITE" id="PS50297">
    <property type="entry name" value="ANK_REP_REGION"/>
    <property type="match status" value="2"/>
</dbReference>
<feature type="repeat" description="ANK" evidence="3">
    <location>
        <begin position="605"/>
        <end position="637"/>
    </location>
</feature>
<dbReference type="InterPro" id="IPR002110">
    <property type="entry name" value="Ankyrin_rpt"/>
</dbReference>
<dbReference type="FunFam" id="3.40.50.40:FF:000001">
    <property type="entry name" value="L-asparaginase 1"/>
    <property type="match status" value="1"/>
</dbReference>
<evidence type="ECO:0000256" key="3">
    <source>
        <dbReference type="PROSITE-ProRule" id="PRU00023"/>
    </source>
</evidence>
<protein>
    <recommendedName>
        <fullName evidence="1">asparaginase</fullName>
        <ecNumber evidence="1">3.5.1.1</ecNumber>
    </recommendedName>
</protein>
<dbReference type="InterPro" id="IPR027473">
    <property type="entry name" value="L-asparaginase_C"/>
</dbReference>
<name>A0A8H3XF29_GIGMA</name>
<evidence type="ECO:0000256" key="2">
    <source>
        <dbReference type="ARBA" id="ARBA00022801"/>
    </source>
</evidence>
<dbReference type="Pfam" id="PF12796">
    <property type="entry name" value="Ank_2"/>
    <property type="match status" value="2"/>
</dbReference>
<evidence type="ECO:0000256" key="1">
    <source>
        <dbReference type="ARBA" id="ARBA00012920"/>
    </source>
</evidence>
<accession>A0A8H3XF29</accession>
<dbReference type="PRINTS" id="PR00139">
    <property type="entry name" value="ASNGLNASE"/>
</dbReference>